<evidence type="ECO:0000256" key="1">
    <source>
        <dbReference type="ARBA" id="ARBA00022729"/>
    </source>
</evidence>
<dbReference type="KEGG" id="swo:Swol_1685"/>
<keyword evidence="3" id="KW-1185">Reference proteome</keyword>
<sequence>MEKLILHCPMNISRAFSGLISEFIQREYPGSEFEVYDEPHRLGSEDSLLSSVREDRPPALYIGHATDFGRLSAPEITAAFDTIPGLPLAESLQKLGFKHEQAYFHPFTIIPFGVIYNKELAGEKRPVSWQDFQDPVYSGKIRIPDRQRTISRVLVGTMKTLYPDSYEKFVTNCVFQGSPIEVVNAVDQGEYHYGMVNIAFSRFSRLNNTAIMWIKEGSFCMPLVIAVGKGKGELVGKIVDYILSPTVQEFFTLQGFIPAVSGEIPDVLQKDDLHLIWKGWDEFLKATALEQ</sequence>
<proteinExistence type="predicted"/>
<dbReference type="GO" id="GO:0015888">
    <property type="term" value="P:thiamine transport"/>
    <property type="evidence" value="ECO:0007669"/>
    <property type="project" value="TreeGrafter"/>
</dbReference>
<dbReference type="PANTHER" id="PTHR30006">
    <property type="entry name" value="THIAMINE-BINDING PERIPLASMIC PROTEIN-RELATED"/>
    <property type="match status" value="1"/>
</dbReference>
<dbReference type="RefSeq" id="WP_011641081.1">
    <property type="nucleotide sequence ID" value="NC_008346.1"/>
</dbReference>
<gene>
    <name evidence="2" type="ordered locus">Swol_1685</name>
</gene>
<evidence type="ECO:0000313" key="3">
    <source>
        <dbReference type="Proteomes" id="UP000001968"/>
    </source>
</evidence>
<dbReference type="AlphaFoldDB" id="Q0AWC1"/>
<organism evidence="2 3">
    <name type="scientific">Syntrophomonas wolfei subsp. wolfei (strain DSM 2245B / Goettingen)</name>
    <dbReference type="NCBI Taxonomy" id="335541"/>
    <lineage>
        <taxon>Bacteria</taxon>
        <taxon>Bacillati</taxon>
        <taxon>Bacillota</taxon>
        <taxon>Clostridia</taxon>
        <taxon>Eubacteriales</taxon>
        <taxon>Syntrophomonadaceae</taxon>
        <taxon>Syntrophomonas</taxon>
    </lineage>
</organism>
<dbReference type="SUPFAM" id="SSF53850">
    <property type="entry name" value="Periplasmic binding protein-like II"/>
    <property type="match status" value="1"/>
</dbReference>
<dbReference type="Gene3D" id="3.40.190.10">
    <property type="entry name" value="Periplasmic binding protein-like II"/>
    <property type="match status" value="2"/>
</dbReference>
<accession>Q0AWC1</accession>
<dbReference type="HOGENOM" id="CLU_956241_0_0_9"/>
<dbReference type="Pfam" id="PF13343">
    <property type="entry name" value="SBP_bac_6"/>
    <property type="match status" value="1"/>
</dbReference>
<protein>
    <submittedName>
        <fullName evidence="2">ABC-type Fe3+ transport system periplasmic component-like protein</fullName>
    </submittedName>
</protein>
<reference evidence="3" key="1">
    <citation type="journal article" date="2010" name="Environ. Microbiol.">
        <title>The genome of Syntrophomonas wolfei: new insights into syntrophic metabolism and biohydrogen production.</title>
        <authorList>
            <person name="Sieber J.R."/>
            <person name="Sims D.R."/>
            <person name="Han C."/>
            <person name="Kim E."/>
            <person name="Lykidis A."/>
            <person name="Lapidus A.L."/>
            <person name="McDonnald E."/>
            <person name="Rohlin L."/>
            <person name="Culley D.E."/>
            <person name="Gunsalus R."/>
            <person name="McInerney M.J."/>
        </authorList>
    </citation>
    <scope>NUCLEOTIDE SEQUENCE [LARGE SCALE GENOMIC DNA]</scope>
    <source>
        <strain evidence="3">DSM 2245B / Goettingen</strain>
    </source>
</reference>
<dbReference type="EMBL" id="CP000448">
    <property type="protein sequence ID" value="ABI68983.1"/>
    <property type="molecule type" value="Genomic_DNA"/>
</dbReference>
<dbReference type="GO" id="GO:0030288">
    <property type="term" value="C:outer membrane-bounded periplasmic space"/>
    <property type="evidence" value="ECO:0007669"/>
    <property type="project" value="TreeGrafter"/>
</dbReference>
<dbReference type="PANTHER" id="PTHR30006:SF2">
    <property type="entry name" value="ABC TRANSPORTER SUBSTRATE-BINDING PROTEIN"/>
    <property type="match status" value="1"/>
</dbReference>
<dbReference type="GO" id="GO:0030975">
    <property type="term" value="F:thiamine binding"/>
    <property type="evidence" value="ECO:0007669"/>
    <property type="project" value="TreeGrafter"/>
</dbReference>
<dbReference type="GO" id="GO:0030976">
    <property type="term" value="F:thiamine pyrophosphate binding"/>
    <property type="evidence" value="ECO:0007669"/>
    <property type="project" value="TreeGrafter"/>
</dbReference>
<dbReference type="eggNOG" id="COG1840">
    <property type="taxonomic scope" value="Bacteria"/>
</dbReference>
<keyword evidence="1" id="KW-0732">Signal</keyword>
<dbReference type="STRING" id="335541.Swol_1685"/>
<dbReference type="OrthoDB" id="9769319at2"/>
<name>Q0AWC1_SYNWW</name>
<evidence type="ECO:0000313" key="2">
    <source>
        <dbReference type="EMBL" id="ABI68983.1"/>
    </source>
</evidence>
<dbReference type="Proteomes" id="UP000001968">
    <property type="component" value="Chromosome"/>
</dbReference>